<sequence>MAKQNDVGVFQLDNGKWAFRYTFTKNGKRSSRRSCKDEFGNPLNTKRAAIKARKSAVEAETLNQPLKPIIHKTVAEVFKEYREKGCSGKAYQTIKKQDSLWKNHIRDKFGKKYVDSITVAEVNDYLTQLYYVDGYAYKYTESFLKMFYLIFGQAYSRNYLSIDTYSKLCINKDTKIKMPNLKTDEDTEIVTFNREEIALLDEYFKGTNAETAYLLGKYCGLRISECYGLKWDNVNFRDNSISIDRQMQYQNGLIKLVSLKTRNAKRTVYMNKELKNHLKKKWQQAKSDAITFAAVREQKQRFIDDLDDSKISSTELVNCLPNGTIQTVNSFKYPSREIKSKLGIQFKYHYLRHTFGTRMAEMNTPQHLLCSIMGHGNIHVTQQYYIAVSKRGIEILQNNLNQL</sequence>
<dbReference type="InterPro" id="IPR013762">
    <property type="entry name" value="Integrase-like_cat_sf"/>
</dbReference>
<dbReference type="InterPro" id="IPR004107">
    <property type="entry name" value="Integrase_SAM-like_N"/>
</dbReference>
<dbReference type="SUPFAM" id="SSF56349">
    <property type="entry name" value="DNA breaking-rejoining enzymes"/>
    <property type="match status" value="1"/>
</dbReference>
<evidence type="ECO:0000256" key="4">
    <source>
        <dbReference type="ARBA" id="ARBA00023125"/>
    </source>
</evidence>
<dbReference type="PROSITE" id="PS51898">
    <property type="entry name" value="TYR_RECOMBINASE"/>
    <property type="match status" value="1"/>
</dbReference>
<dbReference type="Proteomes" id="UP001473063">
    <property type="component" value="Unassembled WGS sequence"/>
</dbReference>
<accession>A0ABV1BB25</accession>
<dbReference type="InterPro" id="IPR010998">
    <property type="entry name" value="Integrase_recombinase_N"/>
</dbReference>
<keyword evidence="4" id="KW-0238">DNA-binding</keyword>
<dbReference type="InterPro" id="IPR002104">
    <property type="entry name" value="Integrase_catalytic"/>
</dbReference>
<keyword evidence="5" id="KW-0233">DNA recombination</keyword>
<dbReference type="InterPro" id="IPR050808">
    <property type="entry name" value="Phage_Integrase"/>
</dbReference>
<evidence type="ECO:0000256" key="2">
    <source>
        <dbReference type="ARBA" id="ARBA00008857"/>
    </source>
</evidence>
<dbReference type="PANTHER" id="PTHR30629:SF2">
    <property type="entry name" value="PROPHAGE INTEGRASE INTS-RELATED"/>
    <property type="match status" value="1"/>
</dbReference>
<reference evidence="7 8" key="1">
    <citation type="submission" date="2024-03" db="EMBL/GenBank/DDBJ databases">
        <title>Human intestinal bacterial collection.</title>
        <authorList>
            <person name="Pauvert C."/>
            <person name="Hitch T.C.A."/>
            <person name="Clavel T."/>
        </authorList>
    </citation>
    <scope>NUCLEOTIDE SEQUENCE [LARGE SCALE GENOMIC DNA]</scope>
    <source>
        <strain evidence="7 8">CLA-JM-H16</strain>
    </source>
</reference>
<dbReference type="RefSeq" id="WP_349055958.1">
    <property type="nucleotide sequence ID" value="NZ_JBBMEJ010000002.1"/>
</dbReference>
<comment type="caution">
    <text evidence="7">The sequence shown here is derived from an EMBL/GenBank/DDBJ whole genome shotgun (WGS) entry which is preliminary data.</text>
</comment>
<dbReference type="Gene3D" id="1.10.150.130">
    <property type="match status" value="1"/>
</dbReference>
<dbReference type="CDD" id="cd01189">
    <property type="entry name" value="INT_ICEBs1_C_like"/>
    <property type="match status" value="1"/>
</dbReference>
<evidence type="ECO:0000256" key="3">
    <source>
        <dbReference type="ARBA" id="ARBA00022908"/>
    </source>
</evidence>
<dbReference type="PANTHER" id="PTHR30629">
    <property type="entry name" value="PROPHAGE INTEGRASE"/>
    <property type="match status" value="1"/>
</dbReference>
<feature type="domain" description="Tyr recombinase" evidence="6">
    <location>
        <begin position="187"/>
        <end position="398"/>
    </location>
</feature>
<evidence type="ECO:0000259" key="6">
    <source>
        <dbReference type="PROSITE" id="PS51898"/>
    </source>
</evidence>
<organism evidence="7 8">
    <name type="scientific">Blautia aquisgranensis</name>
    <dbReference type="NCBI Taxonomy" id="3133153"/>
    <lineage>
        <taxon>Bacteria</taxon>
        <taxon>Bacillati</taxon>
        <taxon>Bacillota</taxon>
        <taxon>Clostridia</taxon>
        <taxon>Lachnospirales</taxon>
        <taxon>Lachnospiraceae</taxon>
        <taxon>Blautia</taxon>
    </lineage>
</organism>
<gene>
    <name evidence="7" type="ORF">WMO28_02485</name>
</gene>
<dbReference type="Gene3D" id="1.10.443.10">
    <property type="entry name" value="Intergrase catalytic core"/>
    <property type="match status" value="1"/>
</dbReference>
<dbReference type="Pfam" id="PF14659">
    <property type="entry name" value="Phage_int_SAM_3"/>
    <property type="match status" value="1"/>
</dbReference>
<proteinExistence type="inferred from homology"/>
<keyword evidence="3" id="KW-0229">DNA integration</keyword>
<keyword evidence="8" id="KW-1185">Reference proteome</keyword>
<evidence type="ECO:0000256" key="5">
    <source>
        <dbReference type="ARBA" id="ARBA00023172"/>
    </source>
</evidence>
<dbReference type="InterPro" id="IPR011010">
    <property type="entry name" value="DNA_brk_join_enz"/>
</dbReference>
<protein>
    <submittedName>
        <fullName evidence="7">Site-specific integrase</fullName>
    </submittedName>
</protein>
<evidence type="ECO:0000313" key="8">
    <source>
        <dbReference type="Proteomes" id="UP001473063"/>
    </source>
</evidence>
<comment type="function">
    <text evidence="1">Site-specific tyrosine recombinase, which acts by catalyzing the cutting and rejoining of the recombining DNA molecules.</text>
</comment>
<name>A0ABV1BB25_9FIRM</name>
<dbReference type="EMBL" id="JBBMEJ010000002">
    <property type="protein sequence ID" value="MEQ2369823.1"/>
    <property type="molecule type" value="Genomic_DNA"/>
</dbReference>
<evidence type="ECO:0000313" key="7">
    <source>
        <dbReference type="EMBL" id="MEQ2369823.1"/>
    </source>
</evidence>
<evidence type="ECO:0000256" key="1">
    <source>
        <dbReference type="ARBA" id="ARBA00003283"/>
    </source>
</evidence>
<dbReference type="Pfam" id="PF00589">
    <property type="entry name" value="Phage_integrase"/>
    <property type="match status" value="1"/>
</dbReference>
<comment type="similarity">
    <text evidence="2">Belongs to the 'phage' integrase family.</text>
</comment>